<keyword evidence="2" id="KW-1185">Reference proteome</keyword>
<organism evidence="1 2">
    <name type="scientific">Alcanivorax nanhaiticus</name>
    <dbReference type="NCBI Taxonomy" id="1177154"/>
    <lineage>
        <taxon>Bacteria</taxon>
        <taxon>Pseudomonadati</taxon>
        <taxon>Pseudomonadota</taxon>
        <taxon>Gammaproteobacteria</taxon>
        <taxon>Oceanospirillales</taxon>
        <taxon>Alcanivoracaceae</taxon>
        <taxon>Alcanivorax</taxon>
    </lineage>
</organism>
<evidence type="ECO:0000313" key="1">
    <source>
        <dbReference type="EMBL" id="KGD63356.1"/>
    </source>
</evidence>
<comment type="caution">
    <text evidence="1">The sequence shown here is derived from an EMBL/GenBank/DDBJ whole genome shotgun (WGS) entry which is preliminary data.</text>
</comment>
<dbReference type="EMBL" id="ARXV01000018">
    <property type="protein sequence ID" value="KGD63356.1"/>
    <property type="molecule type" value="Genomic_DNA"/>
</dbReference>
<dbReference type="PATRIC" id="fig|1177154.3.peg.3369"/>
<evidence type="ECO:0000313" key="2">
    <source>
        <dbReference type="Proteomes" id="UP000029444"/>
    </source>
</evidence>
<dbReference type="AlphaFoldDB" id="A0A095SFE0"/>
<sequence>MTKDNDTTGQTGDRDLYVEANIQQSEQMDMFSVLDLPTKQQPDYSNTVDIYDAIPKYVWGKTREHEDLKAASIVRYCTIRGRKLTVKLKPAIIEKGEKTVLIYAGQREELVEDALRKIAVNGQGVYVKDKAGVSFTLYELMKELERMGHTYSLDEVKEALFVCRGAIMECYSEDGESVMNSSLFGLLGLTTRKDLEKKGRSAKCYVQFNPLVNESIMNLTFRQYNYQIGMDIRSPLARFFYKRMAQYWTQASESHPYQPNLVAFLEQSPRGLTSKMGENLRAMRSALDTLKKHKVISRFDEEKVLKGKQKVIDARYTIFPHPDFVKEVIRANQRKNALKTRALRNDIEFKDIHDKS</sequence>
<dbReference type="STRING" id="1177154.Y5S_03342"/>
<dbReference type="Proteomes" id="UP000029444">
    <property type="component" value="Unassembled WGS sequence"/>
</dbReference>
<reference evidence="1 2" key="1">
    <citation type="submission" date="2012-09" db="EMBL/GenBank/DDBJ databases">
        <title>Genome Sequence of alkane-degrading Bacterium Alcanivorax sp. 19-m-6.</title>
        <authorList>
            <person name="Lai Q."/>
            <person name="Shao Z."/>
        </authorList>
    </citation>
    <scope>NUCLEOTIDE SEQUENCE [LARGE SCALE GENOMIC DNA]</scope>
    <source>
        <strain evidence="1 2">19-m-6</strain>
    </source>
</reference>
<name>A0A095SFE0_9GAMM</name>
<dbReference type="OrthoDB" id="7308176at2"/>
<proteinExistence type="predicted"/>
<dbReference type="RefSeq" id="WP_035234689.1">
    <property type="nucleotide sequence ID" value="NZ_ARXV01000018.1"/>
</dbReference>
<gene>
    <name evidence="1" type="ORF">Y5S_03342</name>
</gene>
<protein>
    <submittedName>
        <fullName evidence="1">Plasmid replication protein RepA</fullName>
    </submittedName>
</protein>
<accession>A0A095SFE0</accession>
<dbReference type="eggNOG" id="ENOG502ZADS">
    <property type="taxonomic scope" value="Bacteria"/>
</dbReference>